<gene>
    <name evidence="1" type="ORF">BABINDRAFT_160860</name>
</gene>
<dbReference type="Proteomes" id="UP000094336">
    <property type="component" value="Unassembled WGS sequence"/>
</dbReference>
<dbReference type="GeneID" id="30146358"/>
<evidence type="ECO:0000313" key="1">
    <source>
        <dbReference type="EMBL" id="ODQ80604.1"/>
    </source>
</evidence>
<dbReference type="EMBL" id="KV454429">
    <property type="protein sequence ID" value="ODQ80604.1"/>
    <property type="molecule type" value="Genomic_DNA"/>
</dbReference>
<proteinExistence type="predicted"/>
<protein>
    <submittedName>
        <fullName evidence="1">Uncharacterized protein</fullName>
    </submittedName>
</protein>
<dbReference type="RefSeq" id="XP_018985932.1">
    <property type="nucleotide sequence ID" value="XM_019128505.1"/>
</dbReference>
<reference evidence="2" key="1">
    <citation type="submission" date="2016-05" db="EMBL/GenBank/DDBJ databases">
        <title>Comparative genomics of biotechnologically important yeasts.</title>
        <authorList>
            <consortium name="DOE Joint Genome Institute"/>
            <person name="Riley R."/>
            <person name="Haridas S."/>
            <person name="Wolfe K.H."/>
            <person name="Lopes M.R."/>
            <person name="Hittinger C.T."/>
            <person name="Goker M."/>
            <person name="Salamov A."/>
            <person name="Wisecaver J."/>
            <person name="Long T.M."/>
            <person name="Aerts A.L."/>
            <person name="Barry K."/>
            <person name="Choi C."/>
            <person name="Clum A."/>
            <person name="Coughlan A.Y."/>
            <person name="Deshpande S."/>
            <person name="Douglass A.P."/>
            <person name="Hanson S.J."/>
            <person name="Klenk H.-P."/>
            <person name="Labutti K."/>
            <person name="Lapidus A."/>
            <person name="Lindquist E."/>
            <person name="Lipzen A."/>
            <person name="Meier-Kolthoff J.P."/>
            <person name="Ohm R.A."/>
            <person name="Otillar R.P."/>
            <person name="Pangilinan J."/>
            <person name="Peng Y."/>
            <person name="Rokas A."/>
            <person name="Rosa C.A."/>
            <person name="Scheuner C."/>
            <person name="Sibirny A.A."/>
            <person name="Slot J.C."/>
            <person name="Stielow J.B."/>
            <person name="Sun H."/>
            <person name="Kurtzman C.P."/>
            <person name="Blackwell M."/>
            <person name="Grigoriev I.V."/>
            <person name="Jeffries T.W."/>
        </authorList>
    </citation>
    <scope>NUCLEOTIDE SEQUENCE [LARGE SCALE GENOMIC DNA]</scope>
    <source>
        <strain evidence="2">NRRL Y-12698</strain>
    </source>
</reference>
<dbReference type="AlphaFoldDB" id="A0A1E3QSX2"/>
<sequence>MSTTDWKEIYLARLQTATDRQCVGSAVYQACKYVGLSLRSVLTGQARSLVAAKYPANRSIAT</sequence>
<keyword evidence="2" id="KW-1185">Reference proteome</keyword>
<evidence type="ECO:0000313" key="2">
    <source>
        <dbReference type="Proteomes" id="UP000094336"/>
    </source>
</evidence>
<organism evidence="1 2">
    <name type="scientific">Babjeviella inositovora NRRL Y-12698</name>
    <dbReference type="NCBI Taxonomy" id="984486"/>
    <lineage>
        <taxon>Eukaryota</taxon>
        <taxon>Fungi</taxon>
        <taxon>Dikarya</taxon>
        <taxon>Ascomycota</taxon>
        <taxon>Saccharomycotina</taxon>
        <taxon>Pichiomycetes</taxon>
        <taxon>Serinales incertae sedis</taxon>
        <taxon>Babjeviella</taxon>
    </lineage>
</organism>
<accession>A0A1E3QSX2</accession>
<name>A0A1E3QSX2_9ASCO</name>